<dbReference type="PANTHER" id="PTHR43625">
    <property type="entry name" value="AFLATOXIN B1 ALDEHYDE REDUCTASE"/>
    <property type="match status" value="1"/>
</dbReference>
<evidence type="ECO:0000313" key="4">
    <source>
        <dbReference type="EMBL" id="KAG6533585.1"/>
    </source>
</evidence>
<dbReference type="Pfam" id="PF00248">
    <property type="entry name" value="Aldo_ket_red"/>
    <property type="match status" value="2"/>
</dbReference>
<evidence type="ECO:0000256" key="2">
    <source>
        <dbReference type="ARBA" id="ARBA00023002"/>
    </source>
</evidence>
<proteinExistence type="predicted"/>
<dbReference type="InterPro" id="IPR036812">
    <property type="entry name" value="NAD(P)_OxRdtase_dom_sf"/>
</dbReference>
<dbReference type="InterPro" id="IPR023210">
    <property type="entry name" value="NADP_OxRdtase_dom"/>
</dbReference>
<evidence type="ECO:0000259" key="3">
    <source>
        <dbReference type="Pfam" id="PF00248"/>
    </source>
</evidence>
<feature type="domain" description="NADP-dependent oxidoreductase" evidence="3">
    <location>
        <begin position="328"/>
        <end position="426"/>
    </location>
</feature>
<dbReference type="GO" id="GO:0016491">
    <property type="term" value="F:oxidoreductase activity"/>
    <property type="evidence" value="ECO:0007669"/>
    <property type="project" value="UniProtKB-KW"/>
</dbReference>
<sequence>MALQVCGAGFSLLPPLGRRAVIARAVAPESTTTKVEVEKVNLGGSEVRVTKIGIGAWSWGDTAYWNNFQWDDRKLKGAKAAFDASIDVGITFFDTAEVYGAGVMGAVSSELLLGRFIKERQQKDVEVAVATKFAALPWRLGRQSVISALKASLSRLDLASVELYQLHWPGIWGNEGYIDGLGDAVEQGLVKAVGVSNYSEKRLRDAYNQLKKRGIPLASNQVNYSLLYRLPEQNGVKATCDELGITLIAYSPIAQGIIQIYTILYVILLVCLYNELVACTYLKSTDACLYEFLECLVESGRLLALMVLLLKLNYDMNTLADTLNYHPGALTGKYTPENPPTGPRGRIYTPEYLRKASTCLQPLVTRLKEIGQNYGKTPTQVVLNWLIAQENTVPIPGAKNAEQATEFVGALGWRLTEQEIEELRSIASEMPSIVGFPVEKL</sequence>
<feature type="domain" description="NADP-dependent oxidoreductase" evidence="3">
    <location>
        <begin position="51"/>
        <end position="258"/>
    </location>
</feature>
<dbReference type="PRINTS" id="PR00069">
    <property type="entry name" value="ALDKETRDTASE"/>
</dbReference>
<keyword evidence="5" id="KW-1185">Reference proteome</keyword>
<comment type="caution">
    <text evidence="4">The sequence shown here is derived from an EMBL/GenBank/DDBJ whole genome shotgun (WGS) entry which is preliminary data.</text>
</comment>
<reference evidence="4 5" key="1">
    <citation type="submission" date="2020-08" db="EMBL/GenBank/DDBJ databases">
        <title>Plant Genome Project.</title>
        <authorList>
            <person name="Zhang R.-G."/>
        </authorList>
    </citation>
    <scope>NUCLEOTIDE SEQUENCE [LARGE SCALE GENOMIC DNA]</scope>
    <source>
        <tissue evidence="4">Rhizome</tissue>
    </source>
</reference>
<dbReference type="PANTHER" id="PTHR43625:SF88">
    <property type="entry name" value="OS07G0143000 PROTEIN"/>
    <property type="match status" value="1"/>
</dbReference>
<dbReference type="CDD" id="cd19093">
    <property type="entry name" value="AKR_AtPLR-like"/>
    <property type="match status" value="1"/>
</dbReference>
<dbReference type="InterPro" id="IPR020471">
    <property type="entry name" value="AKR"/>
</dbReference>
<dbReference type="Proteomes" id="UP000734854">
    <property type="component" value="Unassembled WGS sequence"/>
</dbReference>
<evidence type="ECO:0000313" key="5">
    <source>
        <dbReference type="Proteomes" id="UP000734854"/>
    </source>
</evidence>
<accession>A0A8J5I1P2</accession>
<gene>
    <name evidence="4" type="ORF">ZIOFF_007460</name>
</gene>
<name>A0A8J5I1P2_ZINOF</name>
<evidence type="ECO:0000256" key="1">
    <source>
        <dbReference type="ARBA" id="ARBA00022857"/>
    </source>
</evidence>
<dbReference type="EMBL" id="JACMSC010000002">
    <property type="protein sequence ID" value="KAG6533585.1"/>
    <property type="molecule type" value="Genomic_DNA"/>
</dbReference>
<dbReference type="GO" id="GO:0005737">
    <property type="term" value="C:cytoplasm"/>
    <property type="evidence" value="ECO:0007669"/>
    <property type="project" value="TreeGrafter"/>
</dbReference>
<keyword evidence="1" id="KW-0521">NADP</keyword>
<dbReference type="AlphaFoldDB" id="A0A8J5I1P2"/>
<dbReference type="SUPFAM" id="SSF51430">
    <property type="entry name" value="NAD(P)-linked oxidoreductase"/>
    <property type="match status" value="1"/>
</dbReference>
<dbReference type="Gene3D" id="3.20.20.100">
    <property type="entry name" value="NADP-dependent oxidoreductase domain"/>
    <property type="match status" value="2"/>
</dbReference>
<dbReference type="PROSITE" id="PS00062">
    <property type="entry name" value="ALDOKETO_REDUCTASE_2"/>
    <property type="match status" value="1"/>
</dbReference>
<protein>
    <recommendedName>
        <fullName evidence="3">NADP-dependent oxidoreductase domain-containing protein</fullName>
    </recommendedName>
</protein>
<dbReference type="InterPro" id="IPR050791">
    <property type="entry name" value="Aldo-Keto_reductase"/>
</dbReference>
<organism evidence="4 5">
    <name type="scientific">Zingiber officinale</name>
    <name type="common">Ginger</name>
    <name type="synonym">Amomum zingiber</name>
    <dbReference type="NCBI Taxonomy" id="94328"/>
    <lineage>
        <taxon>Eukaryota</taxon>
        <taxon>Viridiplantae</taxon>
        <taxon>Streptophyta</taxon>
        <taxon>Embryophyta</taxon>
        <taxon>Tracheophyta</taxon>
        <taxon>Spermatophyta</taxon>
        <taxon>Magnoliopsida</taxon>
        <taxon>Liliopsida</taxon>
        <taxon>Zingiberales</taxon>
        <taxon>Zingiberaceae</taxon>
        <taxon>Zingiber</taxon>
    </lineage>
</organism>
<keyword evidence="2" id="KW-0560">Oxidoreductase</keyword>
<dbReference type="InterPro" id="IPR018170">
    <property type="entry name" value="Aldo/ket_reductase_CS"/>
</dbReference>